<gene>
    <name evidence="1" type="ORF">SVUK_LOCUS15426</name>
</gene>
<name>A0A3P7LMJ3_STRVU</name>
<dbReference type="Proteomes" id="UP000270094">
    <property type="component" value="Unassembled WGS sequence"/>
</dbReference>
<dbReference type="EMBL" id="UYYB01108598">
    <property type="protein sequence ID" value="VDM80428.1"/>
    <property type="molecule type" value="Genomic_DNA"/>
</dbReference>
<reference evidence="1 2" key="1">
    <citation type="submission" date="2018-11" db="EMBL/GenBank/DDBJ databases">
        <authorList>
            <consortium name="Pathogen Informatics"/>
        </authorList>
    </citation>
    <scope>NUCLEOTIDE SEQUENCE [LARGE SCALE GENOMIC DNA]</scope>
</reference>
<feature type="non-terminal residue" evidence="1">
    <location>
        <position position="1"/>
    </location>
</feature>
<dbReference type="SUPFAM" id="SSF46966">
    <property type="entry name" value="Spectrin repeat"/>
    <property type="match status" value="1"/>
</dbReference>
<dbReference type="Gene3D" id="1.20.58.60">
    <property type="match status" value="2"/>
</dbReference>
<protein>
    <submittedName>
        <fullName evidence="1">Uncharacterized protein</fullName>
    </submittedName>
</protein>
<organism evidence="1 2">
    <name type="scientific">Strongylus vulgaris</name>
    <name type="common">Blood worm</name>
    <dbReference type="NCBI Taxonomy" id="40348"/>
    <lineage>
        <taxon>Eukaryota</taxon>
        <taxon>Metazoa</taxon>
        <taxon>Ecdysozoa</taxon>
        <taxon>Nematoda</taxon>
        <taxon>Chromadorea</taxon>
        <taxon>Rhabditida</taxon>
        <taxon>Rhabditina</taxon>
        <taxon>Rhabditomorpha</taxon>
        <taxon>Strongyloidea</taxon>
        <taxon>Strongylidae</taxon>
        <taxon>Strongylus</taxon>
    </lineage>
</organism>
<evidence type="ECO:0000313" key="1">
    <source>
        <dbReference type="EMBL" id="VDM80428.1"/>
    </source>
</evidence>
<sequence>IRLRGRELAGEASIQSEAQQVLDRSKVLSDEWDLLSDNIDAMRDRVSRAEKWVDGYTALEKWLAAKRRMLAAVGVVTTDSAIASTQLGQIQIIKAEMDGERSTWSKLNDVAQKLSSDSNDGVLSSAMNKKLEHLKDVALSSRNEGDEIEKKLESLLDLALNAKSEIDQAAPISADSNRLQEQANSLSALLAKIADVEGDFPYVRAVVGERLKKAPDDELQSKLQQLSTSWNPAVAAVKERSSAVAKVC</sequence>
<dbReference type="OrthoDB" id="5851853at2759"/>
<accession>A0A3P7LMJ3</accession>
<evidence type="ECO:0000313" key="2">
    <source>
        <dbReference type="Proteomes" id="UP000270094"/>
    </source>
</evidence>
<dbReference type="AlphaFoldDB" id="A0A3P7LMJ3"/>
<keyword evidence="2" id="KW-1185">Reference proteome</keyword>
<proteinExistence type="predicted"/>